<dbReference type="Proteomes" id="UP000629603">
    <property type="component" value="Segment"/>
</dbReference>
<evidence type="ECO:0000313" key="2">
    <source>
        <dbReference type="Proteomes" id="UP000629603"/>
    </source>
</evidence>
<reference evidence="1 2" key="1">
    <citation type="submission" date="2020-01" db="EMBL/GenBank/DDBJ databases">
        <title>Patterns of diversity and host range of bacteriophage communities associated with bean-nodulatin bacteria.</title>
        <authorList>
            <person name="Vann Cauwenberghe J."/>
            <person name="Santamaria R.I."/>
            <person name="Bustos P."/>
            <person name="Juarez S."/>
            <person name="Gonzalez V."/>
        </authorList>
    </citation>
    <scope>NUCLEOTIDE SEQUENCE [LARGE SCALE GENOMIC DNA]</scope>
</reference>
<keyword evidence="2" id="KW-1185">Reference proteome</keyword>
<name>A0A7S5RG28_9CAUD</name>
<evidence type="ECO:0000313" key="1">
    <source>
        <dbReference type="EMBL" id="QIG71399.1"/>
    </source>
</evidence>
<sequence>MPSLDFAQIVPVEATILKIVVMPKDGTCSVWYSIRNTVHKTDLIREEDKWTRVVTVH</sequence>
<accession>A0A7S5RG28</accession>
<protein>
    <submittedName>
        <fullName evidence="1">Uncharacterized protein</fullName>
    </submittedName>
</protein>
<dbReference type="EMBL" id="MN988521">
    <property type="protein sequence ID" value="QIG71399.1"/>
    <property type="molecule type" value="Genomic_DNA"/>
</dbReference>
<gene>
    <name evidence="1" type="ORF">EVB93_312</name>
</gene>
<organism evidence="1 2">
    <name type="scientific">Rhizobium phage RHph_TM30</name>
    <dbReference type="NCBI Taxonomy" id="2509764"/>
    <lineage>
        <taxon>Viruses</taxon>
        <taxon>Duplodnaviria</taxon>
        <taxon>Heunggongvirae</taxon>
        <taxon>Uroviricota</taxon>
        <taxon>Caudoviricetes</taxon>
        <taxon>Kleczkowskaviridae</taxon>
        <taxon>Cuauhnahuacvirus</taxon>
        <taxon>Cuauhnahuacvirus TM30</taxon>
    </lineage>
</organism>
<proteinExistence type="predicted"/>